<protein>
    <submittedName>
        <fullName evidence="2">M24 family metallopeptidase</fullName>
    </submittedName>
</protein>
<dbReference type="InterPro" id="IPR036005">
    <property type="entry name" value="Creatinase/aminopeptidase-like"/>
</dbReference>
<feature type="non-terminal residue" evidence="2">
    <location>
        <position position="115"/>
    </location>
</feature>
<evidence type="ECO:0000313" key="2">
    <source>
        <dbReference type="EMBL" id="MTV64193.1"/>
    </source>
</evidence>
<dbReference type="Gene3D" id="3.90.230.10">
    <property type="entry name" value="Creatinase/methionine aminopeptidase superfamily"/>
    <property type="match status" value="1"/>
</dbReference>
<dbReference type="EMBL" id="WNHJ01000396">
    <property type="protein sequence ID" value="MTV64193.1"/>
    <property type="molecule type" value="Genomic_DNA"/>
</dbReference>
<evidence type="ECO:0000259" key="1">
    <source>
        <dbReference type="Pfam" id="PF00557"/>
    </source>
</evidence>
<dbReference type="InterPro" id="IPR000994">
    <property type="entry name" value="Pept_M24"/>
</dbReference>
<organism evidence="2 3">
    <name type="scientific">Streptococcus pneumoniae</name>
    <dbReference type="NCBI Taxonomy" id="1313"/>
    <lineage>
        <taxon>Bacteria</taxon>
        <taxon>Bacillati</taxon>
        <taxon>Bacillota</taxon>
        <taxon>Bacilli</taxon>
        <taxon>Lactobacillales</taxon>
        <taxon>Streptococcaceae</taxon>
        <taxon>Streptococcus</taxon>
    </lineage>
</organism>
<dbReference type="AlphaFoldDB" id="A0A6G2D5W4"/>
<comment type="caution">
    <text evidence="2">The sequence shown here is derived from an EMBL/GenBank/DDBJ whole genome shotgun (WGS) entry which is preliminary data.</text>
</comment>
<dbReference type="GO" id="GO:0005829">
    <property type="term" value="C:cytosol"/>
    <property type="evidence" value="ECO:0007669"/>
    <property type="project" value="TreeGrafter"/>
</dbReference>
<dbReference type="RefSeq" id="WP_155458696.1">
    <property type="nucleotide sequence ID" value="NZ_WNHJ01000396.1"/>
</dbReference>
<feature type="non-terminal residue" evidence="2">
    <location>
        <position position="1"/>
    </location>
</feature>
<reference evidence="2 3" key="1">
    <citation type="submission" date="2019-11" db="EMBL/GenBank/DDBJ databases">
        <title>Growth characteristics of pneumococcus vary with the chemical composition of the capsule and with environmental conditions.</title>
        <authorList>
            <person name="Tothpal A."/>
            <person name="Desobry K."/>
            <person name="Joshi S."/>
            <person name="Wyllie A.L."/>
            <person name="Weinberger D.M."/>
        </authorList>
    </citation>
    <scope>NUCLEOTIDE SEQUENCE [LARGE SCALE GENOMIC DNA]</scope>
    <source>
        <strain evidence="3">pnumococcus22F</strain>
    </source>
</reference>
<sequence>KEGDLLKVDMVLGGPIAKSDLNVSKLNFNNVEQMKKYTQNFTGGLADSCWAYAVGKPSEEVKNLMDVTKEAMYKGIEQAVVGNRIGDIGAAIQEYAESRGYGVVRDLVGHGVGPT</sequence>
<dbReference type="SUPFAM" id="SSF55920">
    <property type="entry name" value="Creatinase/aminopeptidase"/>
    <property type="match status" value="1"/>
</dbReference>
<accession>A0A6G2D5W4</accession>
<name>A0A6G2D5W4_STREE</name>
<gene>
    <name evidence="2" type="ORF">GM539_12680</name>
</gene>
<dbReference type="GO" id="GO:0070006">
    <property type="term" value="F:metalloaminopeptidase activity"/>
    <property type="evidence" value="ECO:0007669"/>
    <property type="project" value="TreeGrafter"/>
</dbReference>
<dbReference type="PANTHER" id="PTHR43330">
    <property type="entry name" value="METHIONINE AMINOPEPTIDASE"/>
    <property type="match status" value="1"/>
</dbReference>
<dbReference type="PANTHER" id="PTHR43330:SF17">
    <property type="entry name" value="METHIONINE AMINOPEPTIDASE"/>
    <property type="match status" value="1"/>
</dbReference>
<dbReference type="Proteomes" id="UP000474228">
    <property type="component" value="Unassembled WGS sequence"/>
</dbReference>
<proteinExistence type="predicted"/>
<dbReference type="Pfam" id="PF00557">
    <property type="entry name" value="Peptidase_M24"/>
    <property type="match status" value="1"/>
</dbReference>
<feature type="domain" description="Peptidase M24" evidence="1">
    <location>
        <begin position="41"/>
        <end position="113"/>
    </location>
</feature>
<evidence type="ECO:0000313" key="3">
    <source>
        <dbReference type="Proteomes" id="UP000474228"/>
    </source>
</evidence>